<feature type="region of interest" description="Disordered" evidence="1">
    <location>
        <begin position="1"/>
        <end position="39"/>
    </location>
</feature>
<dbReference type="InterPro" id="IPR011006">
    <property type="entry name" value="CheY-like_superfamily"/>
</dbReference>
<evidence type="ECO:0000256" key="1">
    <source>
        <dbReference type="SAM" id="MobiDB-lite"/>
    </source>
</evidence>
<organism evidence="3 4">
    <name type="scientific">Poritiphilus flavus</name>
    <dbReference type="NCBI Taxonomy" id="2697053"/>
    <lineage>
        <taxon>Bacteria</taxon>
        <taxon>Pseudomonadati</taxon>
        <taxon>Bacteroidota</taxon>
        <taxon>Flavobacteriia</taxon>
        <taxon>Flavobacteriales</taxon>
        <taxon>Flavobacteriaceae</taxon>
        <taxon>Poritiphilus</taxon>
    </lineage>
</organism>
<dbReference type="Proteomes" id="UP000475249">
    <property type="component" value="Unassembled WGS sequence"/>
</dbReference>
<evidence type="ECO:0000313" key="4">
    <source>
        <dbReference type="Proteomes" id="UP000475249"/>
    </source>
</evidence>
<dbReference type="EMBL" id="WXYO01000009">
    <property type="protein sequence ID" value="NAS14314.1"/>
    <property type="molecule type" value="Genomic_DNA"/>
</dbReference>
<dbReference type="SUPFAM" id="SSF52172">
    <property type="entry name" value="CheY-like"/>
    <property type="match status" value="1"/>
</dbReference>
<dbReference type="Gene3D" id="2.40.50.1020">
    <property type="entry name" value="LytTr DNA-binding domain"/>
    <property type="match status" value="1"/>
</dbReference>
<protein>
    <recommendedName>
        <fullName evidence="2">HTH LytTR-type domain-containing protein</fullName>
    </recommendedName>
</protein>
<dbReference type="SMART" id="SM00850">
    <property type="entry name" value="LytTR"/>
    <property type="match status" value="1"/>
</dbReference>
<dbReference type="GO" id="GO:0003677">
    <property type="term" value="F:DNA binding"/>
    <property type="evidence" value="ECO:0007669"/>
    <property type="project" value="InterPro"/>
</dbReference>
<proteinExistence type="predicted"/>
<reference evidence="3 4" key="1">
    <citation type="submission" date="2020-01" db="EMBL/GenBank/DDBJ databases">
        <title>Bacteria diversity of Porities sp.</title>
        <authorList>
            <person name="Wang G."/>
        </authorList>
    </citation>
    <scope>NUCLEOTIDE SEQUENCE [LARGE SCALE GENOMIC DNA]</scope>
    <source>
        <strain evidence="3 4">R33</strain>
    </source>
</reference>
<evidence type="ECO:0000259" key="2">
    <source>
        <dbReference type="SMART" id="SM00850"/>
    </source>
</evidence>
<dbReference type="AlphaFoldDB" id="A0A6L9EHQ7"/>
<gene>
    <name evidence="3" type="ORF">GTQ38_20045</name>
</gene>
<feature type="compositionally biased region" description="Polar residues" evidence="1">
    <location>
        <begin position="29"/>
        <end position="39"/>
    </location>
</feature>
<dbReference type="Gene3D" id="3.40.50.2300">
    <property type="match status" value="1"/>
</dbReference>
<feature type="compositionally biased region" description="Basic and acidic residues" evidence="1">
    <location>
        <begin position="1"/>
        <end position="24"/>
    </location>
</feature>
<accession>A0A6L9EHQ7</accession>
<evidence type="ECO:0000313" key="3">
    <source>
        <dbReference type="EMBL" id="NAS14314.1"/>
    </source>
</evidence>
<dbReference type="RefSeq" id="WP_161437355.1">
    <property type="nucleotide sequence ID" value="NZ_WXYO01000009.1"/>
</dbReference>
<keyword evidence="4" id="KW-1185">Reference proteome</keyword>
<name>A0A6L9EHQ7_9FLAO</name>
<dbReference type="Pfam" id="PF04397">
    <property type="entry name" value="LytTR"/>
    <property type="match status" value="1"/>
</dbReference>
<comment type="caution">
    <text evidence="3">The sequence shown here is derived from an EMBL/GenBank/DDBJ whole genome shotgun (WGS) entry which is preliminary data.</text>
</comment>
<feature type="domain" description="HTH LytTR-type" evidence="2">
    <location>
        <begin position="187"/>
        <end position="282"/>
    </location>
</feature>
<dbReference type="InterPro" id="IPR007492">
    <property type="entry name" value="LytTR_DNA-bd_dom"/>
</dbReference>
<sequence>MPFSADHQHYPKEGDTTTTSRDETMSTGANTKSNETHGSQTEIGDYNVLILEKDIPMVSRLVIWLKRVFPEIQVVAVISSLSEIPTVFRNHKPDLIFCKATYIQAIKAFLDETALPGIISLSESPEDAIKALRQENYGFISLPLKGEEASLSIRCALKKVERHKKQLEAISESSNRKSKLIGVPTIDGLEFINSEDIIRCEGLQKCTLIITTARTHIISSYSIGKFRELLKGCGFFPCHRSHHINLKFVKKYSREGYIFFSSDSKPVPLSRRRKSDFLHQIRS</sequence>